<sequence>MFPSVKWQPHRQLPLDSGYLAFSPPRPKYSPKLHLHSWPQAMNFYCVPDSFDRNVQLSTLGASRPRKAGEDHRQGNAKYGQKVALPCLLPSDGWKKTGRWESTGAEMFKVEDRKGSEFCLAPTHEEEITQLVASEISSWKQLPLRLYQIGRKYRDEARPRSGLLRAREFVMKDMYSFDVSEKAALETYAEVRGAYNRILKAIGIPFAAAEADTGNIGGTRSHEYHFLSNAGEDTVLTCQQCGYTANEERAVGVISGSTDRTAQVPVTLQDCKDRSIQSSAVINIAEGRSVNPTKLKQSSVLKGWDYAFPQGLVGKVSVATADAEFVLTDAQITSEQVSDDKSTLIGDFTTIESGDTCAICHSANRTSPASTLESHRAIEIGHTFFLGTKYSSALGATVKNECNEDIPIQMGCYGIGVTRMIAAVVEASNDQSGIKWPESIAPFKACVVPVIHKKSSDQEKQTITDGVKAVYHTLTKRFGGEEIVIDDREALSVGFKLKDAALVGYPWVIVVGKSFLTGNLLEVHDRHRGNMKLVRVDDMHKLESVN</sequence>
<keyword evidence="7" id="KW-0030">Aminoacyl-tRNA synthetase</keyword>
<dbReference type="PRINTS" id="PR01046">
    <property type="entry name" value="TRNASYNTHPRO"/>
</dbReference>
<dbReference type="AlphaFoldDB" id="A0A507E9I4"/>
<evidence type="ECO:0000313" key="12">
    <source>
        <dbReference type="Proteomes" id="UP000318582"/>
    </source>
</evidence>
<dbReference type="InterPro" id="IPR002316">
    <property type="entry name" value="Pro-tRNA-ligase_IIa"/>
</dbReference>
<comment type="similarity">
    <text evidence="1">Belongs to the class-II aminoacyl-tRNA synthetase family.</text>
</comment>
<comment type="catalytic activity">
    <reaction evidence="9">
        <text>tRNA(Pro) + L-proline + ATP = L-prolyl-tRNA(Pro) + AMP + diphosphate</text>
        <dbReference type="Rhea" id="RHEA:14305"/>
        <dbReference type="Rhea" id="RHEA-COMP:9700"/>
        <dbReference type="Rhea" id="RHEA-COMP:9702"/>
        <dbReference type="ChEBI" id="CHEBI:30616"/>
        <dbReference type="ChEBI" id="CHEBI:33019"/>
        <dbReference type="ChEBI" id="CHEBI:60039"/>
        <dbReference type="ChEBI" id="CHEBI:78442"/>
        <dbReference type="ChEBI" id="CHEBI:78532"/>
        <dbReference type="ChEBI" id="CHEBI:456215"/>
        <dbReference type="EC" id="6.1.1.15"/>
    </reaction>
</comment>
<keyword evidence="5" id="KW-0067">ATP-binding</keyword>
<accession>A0A507E9I4</accession>
<dbReference type="PROSITE" id="PS50862">
    <property type="entry name" value="AA_TRNA_LIGASE_II"/>
    <property type="match status" value="1"/>
</dbReference>
<evidence type="ECO:0000259" key="10">
    <source>
        <dbReference type="PROSITE" id="PS50862"/>
    </source>
</evidence>
<keyword evidence="3 11" id="KW-0436">Ligase</keyword>
<dbReference type="Gene3D" id="3.30.930.10">
    <property type="entry name" value="Bira Bifunctional Protein, Domain 2"/>
    <property type="match status" value="2"/>
</dbReference>
<proteinExistence type="inferred from homology"/>
<evidence type="ECO:0000256" key="8">
    <source>
        <dbReference type="ARBA" id="ARBA00029731"/>
    </source>
</evidence>
<dbReference type="SUPFAM" id="SSF55681">
    <property type="entry name" value="Class II aaRS and biotin synthetases"/>
    <property type="match status" value="1"/>
</dbReference>
<dbReference type="InterPro" id="IPR004154">
    <property type="entry name" value="Anticodon-bd"/>
</dbReference>
<dbReference type="Pfam" id="PF00587">
    <property type="entry name" value="tRNA-synt_2b"/>
    <property type="match status" value="1"/>
</dbReference>
<dbReference type="InterPro" id="IPR050062">
    <property type="entry name" value="Pro-tRNA_synthetase"/>
</dbReference>
<protein>
    <recommendedName>
        <fullName evidence="2">proline--tRNA ligase</fullName>
        <ecNumber evidence="2">6.1.1.15</ecNumber>
    </recommendedName>
    <alternativeName>
        <fullName evidence="8">Prolyl-tRNA synthetase</fullName>
    </alternativeName>
</protein>
<evidence type="ECO:0000256" key="4">
    <source>
        <dbReference type="ARBA" id="ARBA00022741"/>
    </source>
</evidence>
<reference evidence="11 12" key="1">
    <citation type="journal article" date="2019" name="Sci. Rep.">
        <title>Comparative genomics of chytrid fungi reveal insights into the obligate biotrophic and pathogenic lifestyle of Synchytrium endobioticum.</title>
        <authorList>
            <person name="van de Vossenberg B.T.L.H."/>
            <person name="Warris S."/>
            <person name="Nguyen H.D.T."/>
            <person name="van Gent-Pelzer M.P.E."/>
            <person name="Joly D.L."/>
            <person name="van de Geest H.C."/>
            <person name="Bonants P.J.M."/>
            <person name="Smith D.S."/>
            <person name="Levesque C.A."/>
            <person name="van der Lee T.A.J."/>
        </authorList>
    </citation>
    <scope>NUCLEOTIDE SEQUENCE [LARGE SCALE GENOMIC DNA]</scope>
    <source>
        <strain evidence="11 12">CBS 809.83</strain>
    </source>
</reference>
<evidence type="ECO:0000256" key="3">
    <source>
        <dbReference type="ARBA" id="ARBA00022598"/>
    </source>
</evidence>
<dbReference type="InterPro" id="IPR002314">
    <property type="entry name" value="aa-tRNA-synt_IIb"/>
</dbReference>
<evidence type="ECO:0000256" key="9">
    <source>
        <dbReference type="ARBA" id="ARBA00047671"/>
    </source>
</evidence>
<dbReference type="GO" id="GO:0005739">
    <property type="term" value="C:mitochondrion"/>
    <property type="evidence" value="ECO:0007669"/>
    <property type="project" value="TreeGrafter"/>
</dbReference>
<dbReference type="InterPro" id="IPR006195">
    <property type="entry name" value="aa-tRNA-synth_II"/>
</dbReference>
<feature type="domain" description="Aminoacyl-transfer RNA synthetases class-II family profile" evidence="10">
    <location>
        <begin position="73"/>
        <end position="437"/>
    </location>
</feature>
<gene>
    <name evidence="11" type="primary">AIM10</name>
    <name evidence="11" type="ORF">PhCBS80983_g01697</name>
</gene>
<dbReference type="GO" id="GO:0004827">
    <property type="term" value="F:proline-tRNA ligase activity"/>
    <property type="evidence" value="ECO:0007669"/>
    <property type="project" value="UniProtKB-EC"/>
</dbReference>
<dbReference type="STRING" id="109895.A0A507E9I4"/>
<dbReference type="InterPro" id="IPR036621">
    <property type="entry name" value="Anticodon-bd_dom_sf"/>
</dbReference>
<organism evidence="11 12">
    <name type="scientific">Powellomyces hirtus</name>
    <dbReference type="NCBI Taxonomy" id="109895"/>
    <lineage>
        <taxon>Eukaryota</taxon>
        <taxon>Fungi</taxon>
        <taxon>Fungi incertae sedis</taxon>
        <taxon>Chytridiomycota</taxon>
        <taxon>Chytridiomycota incertae sedis</taxon>
        <taxon>Chytridiomycetes</taxon>
        <taxon>Spizellomycetales</taxon>
        <taxon>Powellomycetaceae</taxon>
        <taxon>Powellomyces</taxon>
    </lineage>
</organism>
<dbReference type="Pfam" id="PF03129">
    <property type="entry name" value="HGTP_anticodon"/>
    <property type="match status" value="1"/>
</dbReference>
<evidence type="ECO:0000256" key="7">
    <source>
        <dbReference type="ARBA" id="ARBA00023146"/>
    </source>
</evidence>
<dbReference type="GO" id="GO:0005524">
    <property type="term" value="F:ATP binding"/>
    <property type="evidence" value="ECO:0007669"/>
    <property type="project" value="UniProtKB-KW"/>
</dbReference>
<evidence type="ECO:0000256" key="6">
    <source>
        <dbReference type="ARBA" id="ARBA00022917"/>
    </source>
</evidence>
<evidence type="ECO:0000256" key="2">
    <source>
        <dbReference type="ARBA" id="ARBA00012831"/>
    </source>
</evidence>
<dbReference type="SUPFAM" id="SSF52954">
    <property type="entry name" value="Class II aaRS ABD-related"/>
    <property type="match status" value="1"/>
</dbReference>
<evidence type="ECO:0000256" key="5">
    <source>
        <dbReference type="ARBA" id="ARBA00022840"/>
    </source>
</evidence>
<keyword evidence="4" id="KW-0547">Nucleotide-binding</keyword>
<evidence type="ECO:0000313" key="11">
    <source>
        <dbReference type="EMBL" id="TPX60512.1"/>
    </source>
</evidence>
<name>A0A507E9I4_9FUNG</name>
<dbReference type="Proteomes" id="UP000318582">
    <property type="component" value="Unassembled WGS sequence"/>
</dbReference>
<dbReference type="Gene3D" id="3.40.50.800">
    <property type="entry name" value="Anticodon-binding domain"/>
    <property type="match status" value="1"/>
</dbReference>
<dbReference type="PANTHER" id="PTHR42753:SF2">
    <property type="entry name" value="PROLINE--TRNA LIGASE"/>
    <property type="match status" value="1"/>
</dbReference>
<dbReference type="EC" id="6.1.1.15" evidence="2"/>
<dbReference type="InterPro" id="IPR045864">
    <property type="entry name" value="aa-tRNA-synth_II/BPL/LPL"/>
</dbReference>
<keyword evidence="12" id="KW-1185">Reference proteome</keyword>
<evidence type="ECO:0000256" key="1">
    <source>
        <dbReference type="ARBA" id="ARBA00008226"/>
    </source>
</evidence>
<comment type="caution">
    <text evidence="11">The sequence shown here is derived from an EMBL/GenBank/DDBJ whole genome shotgun (WGS) entry which is preliminary data.</text>
</comment>
<dbReference type="EMBL" id="QEAQ01000014">
    <property type="protein sequence ID" value="TPX60512.1"/>
    <property type="molecule type" value="Genomic_DNA"/>
</dbReference>
<dbReference type="GO" id="GO:0006433">
    <property type="term" value="P:prolyl-tRNA aminoacylation"/>
    <property type="evidence" value="ECO:0007669"/>
    <property type="project" value="InterPro"/>
</dbReference>
<keyword evidence="6" id="KW-0648">Protein biosynthesis</keyword>
<dbReference type="PANTHER" id="PTHR42753">
    <property type="entry name" value="MITOCHONDRIAL RIBOSOME PROTEIN L39/PROLYL-TRNA LIGASE FAMILY MEMBER"/>
    <property type="match status" value="1"/>
</dbReference>